<geneLocation type="plasmid" evidence="8 9">
    <name>pDSJ03</name>
</geneLocation>
<name>A0ABN4Z5H4_PANSE</name>
<dbReference type="Proteomes" id="UP000192380">
    <property type="component" value="Plasmid pDSJ03"/>
</dbReference>
<accession>A0ABN4Z5H4</accession>
<dbReference type="Pfam" id="PF01745">
    <property type="entry name" value="IPT"/>
    <property type="match status" value="1"/>
</dbReference>
<dbReference type="InterPro" id="IPR002648">
    <property type="entry name" value="Tzs"/>
</dbReference>
<comment type="function">
    <text evidence="1">Transfers dimethylallyl groups to AMP as part of the biosynthesis of cytokinin phytohormones.</text>
</comment>
<keyword evidence="8" id="KW-0614">Plasmid</keyword>
<dbReference type="EC" id="2.5.1.27" evidence="2 7"/>
<dbReference type="PIRSF" id="PIRSF000507">
    <property type="entry name" value="IPT"/>
    <property type="match status" value="1"/>
</dbReference>
<dbReference type="InterPro" id="IPR027417">
    <property type="entry name" value="P-loop_NTPase"/>
</dbReference>
<proteinExistence type="predicted"/>
<evidence type="ECO:0000313" key="9">
    <source>
        <dbReference type="Proteomes" id="UP000192380"/>
    </source>
</evidence>
<reference evidence="8 9" key="1">
    <citation type="submission" date="2016-10" db="EMBL/GenBank/DDBJ databases">
        <title>Complete Genome Assembly of Pantoea stewartii subsp. stewartii DC283, a Corn Pathogen.</title>
        <authorList>
            <person name="Duong D.A."/>
            <person name="Stevens A.M."/>
            <person name="Jensen R.V."/>
        </authorList>
    </citation>
    <scope>NUCLEOTIDE SEQUENCE [LARGE SCALE GENOMIC DNA]</scope>
    <source>
        <strain evidence="8 9">DC283</strain>
        <plasmid evidence="8 9">pDSJ03</plasmid>
    </source>
</reference>
<dbReference type="EMBL" id="CP017584">
    <property type="protein sequence ID" value="ARF52055.1"/>
    <property type="molecule type" value="Genomic_DNA"/>
</dbReference>
<evidence type="ECO:0000313" key="8">
    <source>
        <dbReference type="EMBL" id="ARF52055.1"/>
    </source>
</evidence>
<gene>
    <name evidence="8" type="ORF">DSJ_22575</name>
</gene>
<keyword evidence="9" id="KW-1185">Reference proteome</keyword>
<organism evidence="8 9">
    <name type="scientific">Pantoea stewartii subsp. stewartii DC283</name>
    <dbReference type="NCBI Taxonomy" id="660596"/>
    <lineage>
        <taxon>Bacteria</taxon>
        <taxon>Pseudomonadati</taxon>
        <taxon>Pseudomonadota</taxon>
        <taxon>Gammaproteobacteria</taxon>
        <taxon>Enterobacterales</taxon>
        <taxon>Erwiniaceae</taxon>
        <taxon>Pantoea</taxon>
    </lineage>
</organism>
<evidence type="ECO:0000256" key="3">
    <source>
        <dbReference type="ARBA" id="ARBA00016587"/>
    </source>
</evidence>
<evidence type="ECO:0000256" key="7">
    <source>
        <dbReference type="PIRNR" id="PIRNR000507"/>
    </source>
</evidence>
<evidence type="ECO:0000256" key="2">
    <source>
        <dbReference type="ARBA" id="ARBA00012383"/>
    </source>
</evidence>
<evidence type="ECO:0000256" key="6">
    <source>
        <dbReference type="ARBA" id="ARBA00047975"/>
    </source>
</evidence>
<keyword evidence="4 7" id="KW-0808">Transferase</keyword>
<keyword evidence="5 7" id="KW-0203">Cytokinin biosynthesis</keyword>
<protein>
    <recommendedName>
        <fullName evidence="3 7">Adenylate dimethylallyltransferase</fullName>
        <ecNumber evidence="2 7">2.5.1.27</ecNumber>
    </recommendedName>
    <alternativeName>
        <fullName evidence="7">Isopentenyl transferase</fullName>
    </alternativeName>
</protein>
<evidence type="ECO:0000256" key="5">
    <source>
        <dbReference type="ARBA" id="ARBA00022712"/>
    </source>
</evidence>
<dbReference type="Gene3D" id="3.40.50.300">
    <property type="entry name" value="P-loop containing nucleotide triphosphate hydrolases"/>
    <property type="match status" value="1"/>
</dbReference>
<comment type="catalytic activity">
    <reaction evidence="6 7">
        <text>dimethylallyl diphosphate + AMP = N(6)-(dimethylallyl)adenosine 5'-phosphate + diphosphate</text>
        <dbReference type="Rhea" id="RHEA:15285"/>
        <dbReference type="ChEBI" id="CHEBI:33019"/>
        <dbReference type="ChEBI" id="CHEBI:57526"/>
        <dbReference type="ChEBI" id="CHEBI:57623"/>
        <dbReference type="ChEBI" id="CHEBI:456215"/>
        <dbReference type="EC" id="2.5.1.27"/>
    </reaction>
</comment>
<dbReference type="RefSeq" id="WP_044243740.1">
    <property type="nucleotide sequence ID" value="NZ_AHIE01000057.1"/>
</dbReference>
<evidence type="ECO:0000256" key="1">
    <source>
        <dbReference type="ARBA" id="ARBA00002623"/>
    </source>
</evidence>
<sequence length="236" mass="27265">MRRNIYLLWGATTTGKTALSVSVAKERGWPVIALDRFQGYHEISTGSGAPTNNELEKTERIYITSQKILADGIISAKDYNYFLKMRVLSLPEGKSDFILEGGSVSVLKEMVSDEFWSGFLWEIKILRAPSKDVFINKAKRRITDMFHPEDGRPSIMDEVSSFFMNHKTIHPLEDIDGYRTIIDYCRCKKIGFDKLKIMTTDQEKIIISRIAEEYYAHALWQEQETPCIPHTWARRC</sequence>
<evidence type="ECO:0000256" key="4">
    <source>
        <dbReference type="ARBA" id="ARBA00022679"/>
    </source>
</evidence>
<dbReference type="Gene3D" id="1.10.287.890">
    <property type="entry name" value="Crystal structure of tRNA isopentenylpyrophosphate transferase (bh2366) domain"/>
    <property type="match status" value="1"/>
</dbReference>